<sequence>MAVDCQLASQYQARPAFAKRQLRRRTALCVLVYLLSSAGVRVGAHGGPYGQDDHRLLQAQLRRDAVDMFAHGYDNYMRHAFPHDELKPLSLSYTDSLGELGNLNMERLSANYEGVALTLVDALSTLAVMGNASEFAWAVRWLSANLDFDADVRVNVFEVNIRLLGGLLSSHLLASDPATGPRLMPGGYDGGLLKLAHDLGRRLLPAFRESPTGLPIPWVNLRHGVAADELTSSNTAACGTFILEFGLLSRLTGDSEFEEVARGALAALWAMRTELSLLGYSLDVASGNWLDANGGIGASADSCYEYLLKAYILFGDEDYWGMFAEAYEAALRAYRFAGGAWYHDSDIFSGRPTHYQFNSLQAFWPGLQVLAGDVKLAADTFNNFLAVWQKYGVIPERYHYLTAQMHSTERHYPLRPELMESALYLLQATGNARVLDAAAAFVAGLNAHARVPGGFAVVRSVASMALEDVQPSYFLAETCKYLFLIADPTFLQGGDYVFTTEGHPIPIQAGRRRRPPQQCAAPHGDGGGSDDGRGGAGGTCAAEAAVPAALRSLRLARKLARMRALHGVPPIEGGPWGTPATAYGRGSSSGQDAGVPESPPPLVPPDWGFHGSNTSALQARLCPHLAAAGGTRVLTACHTRDAENDGACSGNAECGVDAWTCRRRVCSEHHFCVVPGRER</sequence>
<proteinExistence type="inferred from homology"/>
<evidence type="ECO:0000256" key="4">
    <source>
        <dbReference type="ARBA" id="ARBA00023180"/>
    </source>
</evidence>
<keyword evidence="6" id="KW-0106">Calcium</keyword>
<feature type="region of interest" description="Disordered" evidence="8">
    <location>
        <begin position="576"/>
        <end position="598"/>
    </location>
</feature>
<keyword evidence="7" id="KW-0378">Hydrolase</keyword>
<gene>
    <name evidence="9" type="ORF">WJX81_001107</name>
</gene>
<comment type="similarity">
    <text evidence="2 7">Belongs to the glycosyl hydrolase 47 family.</text>
</comment>
<reference evidence="9 10" key="1">
    <citation type="journal article" date="2024" name="Nat. Commun.">
        <title>Phylogenomics reveals the evolutionary origins of lichenization in chlorophyte algae.</title>
        <authorList>
            <person name="Puginier C."/>
            <person name="Libourel C."/>
            <person name="Otte J."/>
            <person name="Skaloud P."/>
            <person name="Haon M."/>
            <person name="Grisel S."/>
            <person name="Petersen M."/>
            <person name="Berrin J.G."/>
            <person name="Delaux P.M."/>
            <person name="Dal Grande F."/>
            <person name="Keller J."/>
        </authorList>
    </citation>
    <scope>NUCLEOTIDE SEQUENCE [LARGE SCALE GENOMIC DNA]</scope>
    <source>
        <strain evidence="9 10">SAG 245.80</strain>
    </source>
</reference>
<evidence type="ECO:0000313" key="10">
    <source>
        <dbReference type="Proteomes" id="UP001445335"/>
    </source>
</evidence>
<feature type="active site" evidence="5">
    <location>
        <position position="417"/>
    </location>
</feature>
<feature type="active site" evidence="5">
    <location>
        <position position="301"/>
    </location>
</feature>
<dbReference type="InterPro" id="IPR012341">
    <property type="entry name" value="6hp_glycosidase-like_sf"/>
</dbReference>
<comment type="subcellular location">
    <subcellularLocation>
        <location evidence="1">Endoplasmic reticulum</location>
    </subcellularLocation>
</comment>
<evidence type="ECO:0000313" key="9">
    <source>
        <dbReference type="EMBL" id="KAK9826719.1"/>
    </source>
</evidence>
<dbReference type="Gene3D" id="1.50.10.10">
    <property type="match status" value="1"/>
</dbReference>
<protein>
    <recommendedName>
        <fullName evidence="7">alpha-1,2-Mannosidase</fullName>
        <ecNumber evidence="7">3.2.1.-</ecNumber>
    </recommendedName>
</protein>
<dbReference type="GO" id="GO:0005509">
    <property type="term" value="F:calcium ion binding"/>
    <property type="evidence" value="ECO:0007669"/>
    <property type="project" value="InterPro"/>
</dbReference>
<evidence type="ECO:0000256" key="6">
    <source>
        <dbReference type="PIRSR" id="PIRSR601382-2"/>
    </source>
</evidence>
<keyword evidence="4" id="KW-0325">Glycoprotein</keyword>
<dbReference type="GO" id="GO:0005975">
    <property type="term" value="P:carbohydrate metabolic process"/>
    <property type="evidence" value="ECO:0007669"/>
    <property type="project" value="InterPro"/>
</dbReference>
<dbReference type="Proteomes" id="UP001445335">
    <property type="component" value="Unassembled WGS sequence"/>
</dbReference>
<dbReference type="InterPro" id="IPR036026">
    <property type="entry name" value="Seven-hairpin_glycosidases"/>
</dbReference>
<comment type="cofactor">
    <cofactor evidence="6">
        <name>Ca(2+)</name>
        <dbReference type="ChEBI" id="CHEBI:29108"/>
    </cofactor>
</comment>
<dbReference type="SUPFAM" id="SSF48225">
    <property type="entry name" value="Seven-hairpin glycosidases"/>
    <property type="match status" value="1"/>
</dbReference>
<evidence type="ECO:0000256" key="8">
    <source>
        <dbReference type="SAM" id="MobiDB-lite"/>
    </source>
</evidence>
<feature type="active site" description="Proton donor" evidence="5">
    <location>
        <position position="396"/>
    </location>
</feature>
<feature type="compositionally biased region" description="Gly residues" evidence="8">
    <location>
        <begin position="524"/>
        <end position="538"/>
    </location>
</feature>
<dbReference type="AlphaFoldDB" id="A0AAW1QZQ2"/>
<dbReference type="InterPro" id="IPR044674">
    <property type="entry name" value="EDEM1/2/3"/>
</dbReference>
<dbReference type="Pfam" id="PF01532">
    <property type="entry name" value="Glyco_hydro_47"/>
    <property type="match status" value="1"/>
</dbReference>
<keyword evidence="10" id="KW-1185">Reference proteome</keyword>
<feature type="region of interest" description="Disordered" evidence="8">
    <location>
        <begin position="506"/>
        <end position="539"/>
    </location>
</feature>
<keyword evidence="6" id="KW-0479">Metal-binding</keyword>
<evidence type="ECO:0000256" key="7">
    <source>
        <dbReference type="RuleBase" id="RU361193"/>
    </source>
</evidence>
<dbReference type="GO" id="GO:0004571">
    <property type="term" value="F:mannosyl-oligosaccharide 1,2-alpha-mannosidase activity"/>
    <property type="evidence" value="ECO:0007669"/>
    <property type="project" value="InterPro"/>
</dbReference>
<keyword evidence="7" id="KW-0326">Glycosidase</keyword>
<accession>A0AAW1QZQ2</accession>
<evidence type="ECO:0000256" key="3">
    <source>
        <dbReference type="ARBA" id="ARBA00022824"/>
    </source>
</evidence>
<feature type="active site" description="Proton donor" evidence="5">
    <location>
        <position position="158"/>
    </location>
</feature>
<dbReference type="PRINTS" id="PR00747">
    <property type="entry name" value="GLYHDRLASE47"/>
</dbReference>
<evidence type="ECO:0000256" key="1">
    <source>
        <dbReference type="ARBA" id="ARBA00004240"/>
    </source>
</evidence>
<dbReference type="PANTHER" id="PTHR45679">
    <property type="entry name" value="ER DEGRADATION-ENHANCING ALPHA-MANNOSIDASE-LIKE PROTEIN 2"/>
    <property type="match status" value="1"/>
</dbReference>
<comment type="caution">
    <text evidence="9">The sequence shown here is derived from an EMBL/GenBank/DDBJ whole genome shotgun (WGS) entry which is preliminary data.</text>
</comment>
<dbReference type="PANTHER" id="PTHR45679:SF5">
    <property type="entry name" value="ER DEGRADATION-ENHANCING ALPHA-MANNOSIDASE-LIKE PROTEIN 1"/>
    <property type="match status" value="1"/>
</dbReference>
<evidence type="ECO:0000256" key="5">
    <source>
        <dbReference type="PIRSR" id="PIRSR601382-1"/>
    </source>
</evidence>
<dbReference type="GO" id="GO:0016020">
    <property type="term" value="C:membrane"/>
    <property type="evidence" value="ECO:0007669"/>
    <property type="project" value="InterPro"/>
</dbReference>
<dbReference type="GO" id="GO:0044322">
    <property type="term" value="C:endoplasmic reticulum quality control compartment"/>
    <property type="evidence" value="ECO:0007669"/>
    <property type="project" value="GOC"/>
</dbReference>
<dbReference type="EC" id="3.2.1.-" evidence="7"/>
<feature type="binding site" evidence="6">
    <location>
        <position position="500"/>
    </location>
    <ligand>
        <name>Ca(2+)</name>
        <dbReference type="ChEBI" id="CHEBI:29108"/>
    </ligand>
</feature>
<evidence type="ECO:0000256" key="2">
    <source>
        <dbReference type="ARBA" id="ARBA00007658"/>
    </source>
</evidence>
<dbReference type="GO" id="GO:1904380">
    <property type="term" value="P:endoplasmic reticulum mannose trimming"/>
    <property type="evidence" value="ECO:0007669"/>
    <property type="project" value="InterPro"/>
</dbReference>
<dbReference type="InterPro" id="IPR001382">
    <property type="entry name" value="Glyco_hydro_47"/>
</dbReference>
<name>A0AAW1QZQ2_9CHLO</name>
<organism evidence="9 10">
    <name type="scientific">Elliptochloris bilobata</name>
    <dbReference type="NCBI Taxonomy" id="381761"/>
    <lineage>
        <taxon>Eukaryota</taxon>
        <taxon>Viridiplantae</taxon>
        <taxon>Chlorophyta</taxon>
        <taxon>core chlorophytes</taxon>
        <taxon>Trebouxiophyceae</taxon>
        <taxon>Trebouxiophyceae incertae sedis</taxon>
        <taxon>Elliptochloris clade</taxon>
        <taxon>Elliptochloris</taxon>
    </lineage>
</organism>
<keyword evidence="3" id="KW-0256">Endoplasmic reticulum</keyword>
<dbReference type="EMBL" id="JALJOU010000063">
    <property type="protein sequence ID" value="KAK9826719.1"/>
    <property type="molecule type" value="Genomic_DNA"/>
</dbReference>